<keyword evidence="5" id="KW-0653">Protein transport</keyword>
<dbReference type="PROSITE" id="PS50077">
    <property type="entry name" value="HEAT_REPEAT"/>
    <property type="match status" value="2"/>
</dbReference>
<dbReference type="InterPro" id="IPR011989">
    <property type="entry name" value="ARM-like"/>
</dbReference>
<feature type="repeat" description="HEAT" evidence="6">
    <location>
        <begin position="790"/>
        <end position="827"/>
    </location>
</feature>
<dbReference type="InterPro" id="IPR002110">
    <property type="entry name" value="Ankyrin_rpt"/>
</dbReference>
<dbReference type="PANTHER" id="PTHR10527">
    <property type="entry name" value="IMPORTIN BETA"/>
    <property type="match status" value="1"/>
</dbReference>
<keyword evidence="7" id="KW-0472">Membrane</keyword>
<sequence length="900" mass="99047">MDSQCIPANPDISGIGVCAAIYAQNLFCFAPVITNLWDGEISGAELEGVKDQSVGMLAIAFAILISTIVEATSTNIGGQGLTKFHAAIILDLSWMNNTSTWIWFLLYVHQRTKPAEKSKEDAILASWSAWTDVLLSPVRFLISDRSEAGDKDVSGGDHVMAGEGTLRTRVIFVRRAWIFATKKPVLTIGFLHLSLMAAIGFWLWSNPSKFGSTIPDCNLSLSIFGGAMPFSSPGLRIFSLTIYCLLIMPGLNLVLPFLFFLVLHITYNEYQPRLARFIHLIRTTPSSLSNLFRRCHMKNHDLESGTQLEGTPGPILAQTPYMARTAFLTVGLVCLLIINLILLVDVELTLRRNKHKQSTGENDWGFGQVLALLLLVVPIQAIAHNTFVGHDFQGLIEQGADPKVELDGAGPILSLLHFAASKGNNDLVQFLLDKGVKDTEGCAFHAAAQNKHHKIVGTLGEDRSQGNRTGGVAHLRPVLRGLEKSCQDTGSESSKVALEWLSGVLAQAKFRNQFRSAIHMVVEVLSGSNRTPVVPAINCVESLGAHAELRPEIRPAIPILVELRKDNDWRIRKASIQCLSSLGAHTVLQKDIGRVIPRIVESLRDDDPDVRQASIKCLSSLGTHAALKPCIREVIPTVKELMKDRNWAARQASIECLSSRGKDTALRPEIRQAIPILVELRKDDDWRIRKTSIQCLSSLGVHTELQPYIQPKIPMVVESLKDPNFEVCLASIDCLSGFGAHTELQLHIQPAIPILGELLKNNNLRIHKASIQCLSSLGAHTVLQPDIGAVIPMVVESLRHEDSDVRQASIQCLSSLGAHMQLQSAVQPAIPMVVELLKDDLQFIRMCSIQCLSNLGAHIALRPDINQAIPIVKELLKDHNSRNWNFHQAAAKLLEVLESK</sequence>
<gene>
    <name evidence="9" type="ORF">MSAN_01327200</name>
</gene>
<dbReference type="InterPro" id="IPR034085">
    <property type="entry name" value="TOG"/>
</dbReference>
<keyword evidence="7" id="KW-1133">Transmembrane helix</keyword>
<evidence type="ECO:0000256" key="7">
    <source>
        <dbReference type="SAM" id="Phobius"/>
    </source>
</evidence>
<evidence type="ECO:0000259" key="8">
    <source>
        <dbReference type="SMART" id="SM01349"/>
    </source>
</evidence>
<proteinExistence type="predicted"/>
<keyword evidence="4" id="KW-0677">Repeat</keyword>
<feature type="transmembrane region" description="Helical" evidence="7">
    <location>
        <begin position="321"/>
        <end position="344"/>
    </location>
</feature>
<dbReference type="SUPFAM" id="SSF48403">
    <property type="entry name" value="Ankyrin repeat"/>
    <property type="match status" value="1"/>
</dbReference>
<dbReference type="Gene3D" id="1.25.10.10">
    <property type="entry name" value="Leucine-rich Repeat Variant"/>
    <property type="match status" value="2"/>
</dbReference>
<evidence type="ECO:0000256" key="6">
    <source>
        <dbReference type="PROSITE-ProRule" id="PRU00103"/>
    </source>
</evidence>
<feature type="transmembrane region" description="Helical" evidence="7">
    <location>
        <begin position="54"/>
        <end position="72"/>
    </location>
</feature>
<protein>
    <submittedName>
        <fullName evidence="9">Multiple ankyrin repeats single kh domain</fullName>
    </submittedName>
</protein>
<evidence type="ECO:0000313" key="9">
    <source>
        <dbReference type="EMBL" id="KAF7357316.1"/>
    </source>
</evidence>
<dbReference type="Proteomes" id="UP000623467">
    <property type="component" value="Unassembled WGS sequence"/>
</dbReference>
<dbReference type="GO" id="GO:0006606">
    <property type="term" value="P:protein import into nucleus"/>
    <property type="evidence" value="ECO:0007669"/>
    <property type="project" value="InterPro"/>
</dbReference>
<reference evidence="9" key="1">
    <citation type="submission" date="2020-05" db="EMBL/GenBank/DDBJ databases">
        <title>Mycena genomes resolve the evolution of fungal bioluminescence.</title>
        <authorList>
            <person name="Tsai I.J."/>
        </authorList>
    </citation>
    <scope>NUCLEOTIDE SEQUENCE</scope>
    <source>
        <strain evidence="9">160909Yilan</strain>
    </source>
</reference>
<dbReference type="InterPro" id="IPR016024">
    <property type="entry name" value="ARM-type_fold"/>
</dbReference>
<comment type="subcellular location">
    <subcellularLocation>
        <location evidence="1">Cytoplasm</location>
    </subcellularLocation>
</comment>
<dbReference type="OrthoDB" id="3351993at2759"/>
<keyword evidence="7" id="KW-0812">Transmembrane</keyword>
<dbReference type="InterPro" id="IPR036770">
    <property type="entry name" value="Ankyrin_rpt-contain_sf"/>
</dbReference>
<dbReference type="GO" id="GO:0005737">
    <property type="term" value="C:cytoplasm"/>
    <property type="evidence" value="ECO:0007669"/>
    <property type="project" value="UniProtKB-SubCell"/>
</dbReference>
<dbReference type="InterPro" id="IPR040122">
    <property type="entry name" value="Importin_beta"/>
</dbReference>
<feature type="transmembrane region" description="Helical" evidence="7">
    <location>
        <begin position="12"/>
        <end position="33"/>
    </location>
</feature>
<dbReference type="SMART" id="SM01349">
    <property type="entry name" value="TOG"/>
    <property type="match status" value="1"/>
</dbReference>
<feature type="domain" description="TOG" evidence="8">
    <location>
        <begin position="664"/>
        <end position="878"/>
    </location>
</feature>
<feature type="transmembrane region" description="Helical" evidence="7">
    <location>
        <begin position="210"/>
        <end position="230"/>
    </location>
</feature>
<keyword evidence="2" id="KW-0813">Transport</keyword>
<feature type="transmembrane region" description="Helical" evidence="7">
    <location>
        <begin position="242"/>
        <end position="267"/>
    </location>
</feature>
<dbReference type="EMBL" id="JACAZH010000010">
    <property type="protein sequence ID" value="KAF7357316.1"/>
    <property type="molecule type" value="Genomic_DNA"/>
</dbReference>
<dbReference type="InterPro" id="IPR000357">
    <property type="entry name" value="HEAT"/>
</dbReference>
<accession>A0A8H6YEP1</accession>
<dbReference type="GO" id="GO:0005634">
    <property type="term" value="C:nucleus"/>
    <property type="evidence" value="ECO:0007669"/>
    <property type="project" value="UniProtKB-SubCell"/>
</dbReference>
<dbReference type="AlphaFoldDB" id="A0A8H6YEP1"/>
<evidence type="ECO:0000256" key="1">
    <source>
        <dbReference type="ARBA" id="ARBA00004496"/>
    </source>
</evidence>
<dbReference type="Gene3D" id="1.25.40.20">
    <property type="entry name" value="Ankyrin repeat-containing domain"/>
    <property type="match status" value="1"/>
</dbReference>
<keyword evidence="3" id="KW-0963">Cytoplasm</keyword>
<feature type="repeat" description="HEAT" evidence="6">
    <location>
        <begin position="595"/>
        <end position="633"/>
    </location>
</feature>
<organism evidence="9 10">
    <name type="scientific">Mycena sanguinolenta</name>
    <dbReference type="NCBI Taxonomy" id="230812"/>
    <lineage>
        <taxon>Eukaryota</taxon>
        <taxon>Fungi</taxon>
        <taxon>Dikarya</taxon>
        <taxon>Basidiomycota</taxon>
        <taxon>Agaricomycotina</taxon>
        <taxon>Agaricomycetes</taxon>
        <taxon>Agaricomycetidae</taxon>
        <taxon>Agaricales</taxon>
        <taxon>Marasmiineae</taxon>
        <taxon>Mycenaceae</taxon>
        <taxon>Mycena</taxon>
    </lineage>
</organism>
<feature type="transmembrane region" description="Helical" evidence="7">
    <location>
        <begin position="184"/>
        <end position="204"/>
    </location>
</feature>
<evidence type="ECO:0000313" key="10">
    <source>
        <dbReference type="Proteomes" id="UP000623467"/>
    </source>
</evidence>
<evidence type="ECO:0000256" key="2">
    <source>
        <dbReference type="ARBA" id="ARBA00022448"/>
    </source>
</evidence>
<dbReference type="Pfam" id="PF20168">
    <property type="entry name" value="PDS5"/>
    <property type="match status" value="1"/>
</dbReference>
<dbReference type="Pfam" id="PF12796">
    <property type="entry name" value="Ank_2"/>
    <property type="match status" value="1"/>
</dbReference>
<feature type="transmembrane region" description="Helical" evidence="7">
    <location>
        <begin position="364"/>
        <end position="383"/>
    </location>
</feature>
<comment type="caution">
    <text evidence="9">The sequence shown here is derived from an EMBL/GenBank/DDBJ whole genome shotgun (WGS) entry which is preliminary data.</text>
</comment>
<dbReference type="SUPFAM" id="SSF48371">
    <property type="entry name" value="ARM repeat"/>
    <property type="match status" value="1"/>
</dbReference>
<dbReference type="InterPro" id="IPR021133">
    <property type="entry name" value="HEAT_type_2"/>
</dbReference>
<name>A0A8H6YEP1_9AGAR</name>
<evidence type="ECO:0000256" key="3">
    <source>
        <dbReference type="ARBA" id="ARBA00022490"/>
    </source>
</evidence>
<keyword evidence="10" id="KW-1185">Reference proteome</keyword>
<dbReference type="Pfam" id="PF02985">
    <property type="entry name" value="HEAT"/>
    <property type="match status" value="2"/>
</dbReference>
<evidence type="ECO:0000256" key="5">
    <source>
        <dbReference type="ARBA" id="ARBA00022927"/>
    </source>
</evidence>
<evidence type="ECO:0000256" key="4">
    <source>
        <dbReference type="ARBA" id="ARBA00022737"/>
    </source>
</evidence>